<accession>A0AAV1C806</accession>
<organism evidence="3 4">
    <name type="scientific">Oldenlandia corymbosa var. corymbosa</name>
    <dbReference type="NCBI Taxonomy" id="529605"/>
    <lineage>
        <taxon>Eukaryota</taxon>
        <taxon>Viridiplantae</taxon>
        <taxon>Streptophyta</taxon>
        <taxon>Embryophyta</taxon>
        <taxon>Tracheophyta</taxon>
        <taxon>Spermatophyta</taxon>
        <taxon>Magnoliopsida</taxon>
        <taxon>eudicotyledons</taxon>
        <taxon>Gunneridae</taxon>
        <taxon>Pentapetalae</taxon>
        <taxon>asterids</taxon>
        <taxon>lamiids</taxon>
        <taxon>Gentianales</taxon>
        <taxon>Rubiaceae</taxon>
        <taxon>Rubioideae</taxon>
        <taxon>Spermacoceae</taxon>
        <taxon>Hedyotis-Oldenlandia complex</taxon>
        <taxon>Oldenlandia</taxon>
    </lineage>
</organism>
<keyword evidence="4" id="KW-1185">Reference proteome</keyword>
<evidence type="ECO:0000256" key="1">
    <source>
        <dbReference type="SAM" id="MobiDB-lite"/>
    </source>
</evidence>
<name>A0AAV1C806_OLDCO</name>
<sequence length="344" mass="37588">MENTCLICEETENMITVFICIIRGQKSAIYTRPRFPRYHPYDDDVLIPFELASYNDDLPLDQADNPSSSNPNSTSSSPVANELLEVKTYTEFPAVSRSNAPDNFTVLINLKAPDAIASRESSSSRVPVDLVNVLDVSGSMAGSKIALLKRATARCVFPLRRMSGSGKQQALEAVNSLTAGGSTNIAEGLRLGAKVMEDRRHKNPISGIILLSDGEDICRFSSSRGYGNIYKHPDYQQLLPPSFNNEKSSNFKVPTASEIQHAFAQCIGGLLSVMVKELQVKIESIHSRVSLCGLKSGSYSNQITPDGRMGNIDVGDLYAEEERDFLVAVKAPSKTETKTTTLLN</sequence>
<feature type="region of interest" description="Disordered" evidence="1">
    <location>
        <begin position="60"/>
        <end position="79"/>
    </location>
</feature>
<dbReference type="Pfam" id="PF13519">
    <property type="entry name" value="VWA_2"/>
    <property type="match status" value="1"/>
</dbReference>
<dbReference type="PANTHER" id="PTHR10579:SF43">
    <property type="entry name" value="ZINC FINGER (C3HC4-TYPE RING FINGER) FAMILY PROTEIN"/>
    <property type="match status" value="1"/>
</dbReference>
<dbReference type="InterPro" id="IPR036465">
    <property type="entry name" value="vWFA_dom_sf"/>
</dbReference>
<evidence type="ECO:0000259" key="2">
    <source>
        <dbReference type="Pfam" id="PF13519"/>
    </source>
</evidence>
<dbReference type="InterPro" id="IPR051266">
    <property type="entry name" value="CLCR"/>
</dbReference>
<proteinExistence type="predicted"/>
<dbReference type="AlphaFoldDB" id="A0AAV1C806"/>
<protein>
    <submittedName>
        <fullName evidence="3">OLC1v1026071C1</fullName>
    </submittedName>
</protein>
<dbReference type="Gene3D" id="3.40.50.410">
    <property type="entry name" value="von Willebrand factor, type A domain"/>
    <property type="match status" value="1"/>
</dbReference>
<feature type="compositionally biased region" description="Low complexity" evidence="1">
    <location>
        <begin position="65"/>
        <end position="78"/>
    </location>
</feature>
<dbReference type="InterPro" id="IPR002035">
    <property type="entry name" value="VWF_A"/>
</dbReference>
<dbReference type="EMBL" id="OX459118">
    <property type="protein sequence ID" value="CAI9091133.1"/>
    <property type="molecule type" value="Genomic_DNA"/>
</dbReference>
<evidence type="ECO:0000313" key="3">
    <source>
        <dbReference type="EMBL" id="CAI9091133.1"/>
    </source>
</evidence>
<dbReference type="PANTHER" id="PTHR10579">
    <property type="entry name" value="CALCIUM-ACTIVATED CHLORIDE CHANNEL REGULATOR"/>
    <property type="match status" value="1"/>
</dbReference>
<evidence type="ECO:0000313" key="4">
    <source>
        <dbReference type="Proteomes" id="UP001161247"/>
    </source>
</evidence>
<feature type="domain" description="VWFA" evidence="2">
    <location>
        <begin position="135"/>
        <end position="215"/>
    </location>
</feature>
<reference evidence="3" key="1">
    <citation type="submission" date="2023-03" db="EMBL/GenBank/DDBJ databases">
        <authorList>
            <person name="Julca I."/>
        </authorList>
    </citation>
    <scope>NUCLEOTIDE SEQUENCE</scope>
</reference>
<dbReference type="SUPFAM" id="SSF53300">
    <property type="entry name" value="vWA-like"/>
    <property type="match status" value="1"/>
</dbReference>
<dbReference type="Proteomes" id="UP001161247">
    <property type="component" value="Chromosome 1"/>
</dbReference>
<gene>
    <name evidence="3" type="ORF">OLC1_LOCUS3135</name>
</gene>